<dbReference type="EMBL" id="JAAVMX010000005">
    <property type="protein sequence ID" value="KAF4507816.1"/>
    <property type="molecule type" value="Genomic_DNA"/>
</dbReference>
<evidence type="ECO:0000313" key="2">
    <source>
        <dbReference type="Proteomes" id="UP000557566"/>
    </source>
</evidence>
<dbReference type="AlphaFoldDB" id="A0A8H4M0T2"/>
<dbReference type="Proteomes" id="UP000557566">
    <property type="component" value="Unassembled WGS sequence"/>
</dbReference>
<proteinExistence type="predicted"/>
<sequence length="78" mass="8817">MPMPCMDRLLDILCGSREDFHDGCWAEKEHDACYHCRRVGKDCDPVDDCVELCAQLHAVVGTKTFDQCLEDAELTKLA</sequence>
<comment type="caution">
    <text evidence="1">The sequence shown here is derived from an EMBL/GenBank/DDBJ whole genome shotgun (WGS) entry which is preliminary data.</text>
</comment>
<reference evidence="1 2" key="1">
    <citation type="journal article" date="2020" name="Genome Biol. Evol.">
        <title>A new high-quality draft genome assembly of the Chinese cordyceps Ophiocordyceps sinensis.</title>
        <authorList>
            <person name="Shu R."/>
            <person name="Zhang J."/>
            <person name="Meng Q."/>
            <person name="Zhang H."/>
            <person name="Zhou G."/>
            <person name="Li M."/>
            <person name="Wu P."/>
            <person name="Zhao Y."/>
            <person name="Chen C."/>
            <person name="Qin Q."/>
        </authorList>
    </citation>
    <scope>NUCLEOTIDE SEQUENCE [LARGE SCALE GENOMIC DNA]</scope>
    <source>
        <strain evidence="1 2">IOZ07</strain>
    </source>
</reference>
<keyword evidence="2" id="KW-1185">Reference proteome</keyword>
<name>A0A8H4M0T2_9HYPO</name>
<gene>
    <name evidence="1" type="ORF">G6O67_004277</name>
</gene>
<organism evidence="1 2">
    <name type="scientific">Ophiocordyceps sinensis</name>
    <dbReference type="NCBI Taxonomy" id="72228"/>
    <lineage>
        <taxon>Eukaryota</taxon>
        <taxon>Fungi</taxon>
        <taxon>Dikarya</taxon>
        <taxon>Ascomycota</taxon>
        <taxon>Pezizomycotina</taxon>
        <taxon>Sordariomycetes</taxon>
        <taxon>Hypocreomycetidae</taxon>
        <taxon>Hypocreales</taxon>
        <taxon>Ophiocordycipitaceae</taxon>
        <taxon>Ophiocordyceps</taxon>
    </lineage>
</organism>
<evidence type="ECO:0000313" key="1">
    <source>
        <dbReference type="EMBL" id="KAF4507816.1"/>
    </source>
</evidence>
<accession>A0A8H4M0T2</accession>
<protein>
    <submittedName>
        <fullName evidence="1">Uncharacterized protein</fullName>
    </submittedName>
</protein>